<comment type="caution">
    <text evidence="1">The sequence shown here is derived from an EMBL/GenBank/DDBJ whole genome shotgun (WGS) entry which is preliminary data.</text>
</comment>
<dbReference type="EMBL" id="BMKB01000001">
    <property type="protein sequence ID" value="GGA37804.1"/>
    <property type="molecule type" value="Genomic_DNA"/>
</dbReference>
<accession>A0A916VUP2</accession>
<name>A0A916VUP2_9HYPH</name>
<gene>
    <name evidence="1" type="ORF">GCM10011499_03960</name>
</gene>
<evidence type="ECO:0000313" key="1">
    <source>
        <dbReference type="EMBL" id="GGA37804.1"/>
    </source>
</evidence>
<dbReference type="Proteomes" id="UP000596977">
    <property type="component" value="Unassembled WGS sequence"/>
</dbReference>
<organism evidence="1 2">
    <name type="scientific">Pelagibacterium lentulum</name>
    <dbReference type="NCBI Taxonomy" id="2029865"/>
    <lineage>
        <taxon>Bacteria</taxon>
        <taxon>Pseudomonadati</taxon>
        <taxon>Pseudomonadota</taxon>
        <taxon>Alphaproteobacteria</taxon>
        <taxon>Hyphomicrobiales</taxon>
        <taxon>Devosiaceae</taxon>
        <taxon>Pelagibacterium</taxon>
    </lineage>
</organism>
<sequence length="73" mass="7928">MEHSTQHIPEDFITIIAPTMAEVMESFKAQGLAARQYAIVHRAGKHSFTLAGGQPLFDGEPMIAATFARRASA</sequence>
<dbReference type="AlphaFoldDB" id="A0A916VUP2"/>
<dbReference type="OrthoDB" id="8451110at2"/>
<reference evidence="1 2" key="1">
    <citation type="journal article" date="2014" name="Int. J. Syst. Evol. Microbiol.">
        <title>Complete genome sequence of Corynebacterium casei LMG S-19264T (=DSM 44701T), isolated from a smear-ripened cheese.</title>
        <authorList>
            <consortium name="US DOE Joint Genome Institute (JGI-PGF)"/>
            <person name="Walter F."/>
            <person name="Albersmeier A."/>
            <person name="Kalinowski J."/>
            <person name="Ruckert C."/>
        </authorList>
    </citation>
    <scope>NUCLEOTIDE SEQUENCE [LARGE SCALE GENOMIC DNA]</scope>
    <source>
        <strain evidence="1 2">CGMCC 1.15896</strain>
    </source>
</reference>
<keyword evidence="2" id="KW-1185">Reference proteome</keyword>
<dbReference type="RefSeq" id="WP_127073552.1">
    <property type="nucleotide sequence ID" value="NZ_BMKB01000001.1"/>
</dbReference>
<protein>
    <submittedName>
        <fullName evidence="1">Uncharacterized protein</fullName>
    </submittedName>
</protein>
<evidence type="ECO:0000313" key="2">
    <source>
        <dbReference type="Proteomes" id="UP000596977"/>
    </source>
</evidence>
<proteinExistence type="predicted"/>